<evidence type="ECO:0000313" key="3">
    <source>
        <dbReference type="Proteomes" id="UP000184245"/>
    </source>
</evidence>
<dbReference type="InterPro" id="IPR036388">
    <property type="entry name" value="WH-like_DNA-bd_sf"/>
</dbReference>
<reference evidence="2 3" key="1">
    <citation type="submission" date="2016-11" db="EMBL/GenBank/DDBJ databases">
        <authorList>
            <person name="Jaros S."/>
            <person name="Januszkiewicz K."/>
            <person name="Wedrychowicz H."/>
        </authorList>
    </citation>
    <scope>NUCLEOTIDE SEQUENCE [LARGE SCALE GENOMIC DNA]</scope>
    <source>
        <strain evidence="2 3">DSM 17459</strain>
    </source>
</reference>
<dbReference type="GO" id="GO:0003677">
    <property type="term" value="F:DNA binding"/>
    <property type="evidence" value="ECO:0007669"/>
    <property type="project" value="UniProtKB-KW"/>
</dbReference>
<keyword evidence="3" id="KW-1185">Reference proteome</keyword>
<accession>A0A1M4YSY9</accession>
<dbReference type="SUPFAM" id="SSF46785">
    <property type="entry name" value="Winged helix' DNA-binding domain"/>
    <property type="match status" value="1"/>
</dbReference>
<dbReference type="OrthoDB" id="9808360at2"/>
<dbReference type="RefSeq" id="WP_072852215.1">
    <property type="nucleotide sequence ID" value="NZ_FQVI01000012.1"/>
</dbReference>
<dbReference type="NCBIfam" id="TIGR00738">
    <property type="entry name" value="rrf2_super"/>
    <property type="match status" value="1"/>
</dbReference>
<dbReference type="STRING" id="1122155.SAMN02745158_02496"/>
<sequence>MKISAKGRYALRLMIDLAEHNSGEYIPLKEISRRQEISVKYLEQIVVILGKAGYLRSTRGPQGGYMLAKDPGQYTAGDILRLIEGKLAPVACLEDETNQCLRQEACATLKFWEGLYRVINEYVDSVTLQDLAEEHRKSGALDFII</sequence>
<dbReference type="Pfam" id="PF02082">
    <property type="entry name" value="Rrf2"/>
    <property type="match status" value="1"/>
</dbReference>
<dbReference type="PROSITE" id="PS01332">
    <property type="entry name" value="HTH_RRF2_1"/>
    <property type="match status" value="1"/>
</dbReference>
<evidence type="ECO:0000313" key="2">
    <source>
        <dbReference type="EMBL" id="SHF08885.1"/>
    </source>
</evidence>
<proteinExistence type="predicted"/>
<dbReference type="InterPro" id="IPR036390">
    <property type="entry name" value="WH_DNA-bd_sf"/>
</dbReference>
<dbReference type="Gene3D" id="1.10.10.10">
    <property type="entry name" value="Winged helix-like DNA-binding domain superfamily/Winged helix DNA-binding domain"/>
    <property type="match status" value="1"/>
</dbReference>
<gene>
    <name evidence="2" type="ORF">SAMN02745158_02496</name>
</gene>
<dbReference type="PANTHER" id="PTHR33221:SF5">
    <property type="entry name" value="HTH-TYPE TRANSCRIPTIONAL REGULATOR ISCR"/>
    <property type="match status" value="1"/>
</dbReference>
<dbReference type="GO" id="GO:0005829">
    <property type="term" value="C:cytosol"/>
    <property type="evidence" value="ECO:0007669"/>
    <property type="project" value="TreeGrafter"/>
</dbReference>
<dbReference type="GO" id="GO:0003700">
    <property type="term" value="F:DNA-binding transcription factor activity"/>
    <property type="evidence" value="ECO:0007669"/>
    <property type="project" value="TreeGrafter"/>
</dbReference>
<organism evidence="2 3">
    <name type="scientific">Lactonifactor longoviformis DSM 17459</name>
    <dbReference type="NCBI Taxonomy" id="1122155"/>
    <lineage>
        <taxon>Bacteria</taxon>
        <taxon>Bacillati</taxon>
        <taxon>Bacillota</taxon>
        <taxon>Clostridia</taxon>
        <taxon>Eubacteriales</taxon>
        <taxon>Clostridiaceae</taxon>
        <taxon>Lactonifactor</taxon>
    </lineage>
</organism>
<evidence type="ECO:0000256" key="1">
    <source>
        <dbReference type="ARBA" id="ARBA00023125"/>
    </source>
</evidence>
<dbReference type="Proteomes" id="UP000184245">
    <property type="component" value="Unassembled WGS sequence"/>
</dbReference>
<dbReference type="InterPro" id="IPR000944">
    <property type="entry name" value="Tscrpt_reg_Rrf2"/>
</dbReference>
<dbReference type="PROSITE" id="PS51197">
    <property type="entry name" value="HTH_RRF2_2"/>
    <property type="match status" value="1"/>
</dbReference>
<dbReference type="InterPro" id="IPR030489">
    <property type="entry name" value="TR_Rrf2-type_CS"/>
</dbReference>
<name>A0A1M4YSY9_9CLOT</name>
<dbReference type="PANTHER" id="PTHR33221">
    <property type="entry name" value="WINGED HELIX-TURN-HELIX TRANSCRIPTIONAL REGULATOR, RRF2 FAMILY"/>
    <property type="match status" value="1"/>
</dbReference>
<dbReference type="EMBL" id="FQVI01000012">
    <property type="protein sequence ID" value="SHF08885.1"/>
    <property type="molecule type" value="Genomic_DNA"/>
</dbReference>
<protein>
    <submittedName>
        <fullName evidence="2">Transcriptional regulator, BadM/Rrf2 family</fullName>
    </submittedName>
</protein>
<dbReference type="AlphaFoldDB" id="A0A1M4YSY9"/>
<keyword evidence="1" id="KW-0238">DNA-binding</keyword>